<dbReference type="InterPro" id="IPR036689">
    <property type="entry name" value="ESAT-6-like_sf"/>
</dbReference>
<dbReference type="Gene3D" id="1.10.287.1060">
    <property type="entry name" value="ESAT-6-like"/>
    <property type="match status" value="1"/>
</dbReference>
<name>A0A4Q7ZG95_9ACTN</name>
<organism evidence="1 2">
    <name type="scientific">Krasilnikovia cinnamomea</name>
    <dbReference type="NCBI Taxonomy" id="349313"/>
    <lineage>
        <taxon>Bacteria</taxon>
        <taxon>Bacillati</taxon>
        <taxon>Actinomycetota</taxon>
        <taxon>Actinomycetes</taxon>
        <taxon>Micromonosporales</taxon>
        <taxon>Micromonosporaceae</taxon>
        <taxon>Krasilnikovia</taxon>
    </lineage>
</organism>
<dbReference type="EMBL" id="SHKY01000001">
    <property type="protein sequence ID" value="RZU49361.1"/>
    <property type="molecule type" value="Genomic_DNA"/>
</dbReference>
<gene>
    <name evidence="1" type="ORF">EV385_1111</name>
</gene>
<accession>A0A4Q7ZG95</accession>
<evidence type="ECO:0000313" key="2">
    <source>
        <dbReference type="Proteomes" id="UP000292564"/>
    </source>
</evidence>
<dbReference type="Proteomes" id="UP000292564">
    <property type="component" value="Unassembled WGS sequence"/>
</dbReference>
<sequence length="107" mass="10756">MGYPTGQVDPAALERVGAAVQQSSAKFSKAFGAHAGQVGAVGALRGWGTGDALAEAEHAWSTFVGNLAAQVDAHGASLSQSAREYTSTDRAAAGRVTAAGHLHPGVR</sequence>
<comment type="caution">
    <text evidence="1">The sequence shown here is derived from an EMBL/GenBank/DDBJ whole genome shotgun (WGS) entry which is preliminary data.</text>
</comment>
<keyword evidence="2" id="KW-1185">Reference proteome</keyword>
<reference evidence="1 2" key="1">
    <citation type="submission" date="2019-02" db="EMBL/GenBank/DDBJ databases">
        <title>Sequencing the genomes of 1000 actinobacteria strains.</title>
        <authorList>
            <person name="Klenk H.-P."/>
        </authorList>
    </citation>
    <scope>NUCLEOTIDE SEQUENCE [LARGE SCALE GENOMIC DNA]</scope>
    <source>
        <strain evidence="1 2">DSM 45162</strain>
    </source>
</reference>
<evidence type="ECO:0000313" key="1">
    <source>
        <dbReference type="EMBL" id="RZU49361.1"/>
    </source>
</evidence>
<proteinExistence type="predicted"/>
<dbReference type="AlphaFoldDB" id="A0A4Q7ZG95"/>
<protein>
    <submittedName>
        <fullName evidence="1">Excreted virulence factor EspC (Type VII ESX diderm)</fullName>
    </submittedName>
</protein>
<dbReference type="SUPFAM" id="SSF140453">
    <property type="entry name" value="EsxAB dimer-like"/>
    <property type="match status" value="1"/>
</dbReference>